<organism evidence="2 3">
    <name type="scientific">Lithospermum erythrorhizon</name>
    <name type="common">Purple gromwell</name>
    <name type="synonym">Lithospermum officinale var. erythrorhizon</name>
    <dbReference type="NCBI Taxonomy" id="34254"/>
    <lineage>
        <taxon>Eukaryota</taxon>
        <taxon>Viridiplantae</taxon>
        <taxon>Streptophyta</taxon>
        <taxon>Embryophyta</taxon>
        <taxon>Tracheophyta</taxon>
        <taxon>Spermatophyta</taxon>
        <taxon>Magnoliopsida</taxon>
        <taxon>eudicotyledons</taxon>
        <taxon>Gunneridae</taxon>
        <taxon>Pentapetalae</taxon>
        <taxon>asterids</taxon>
        <taxon>lamiids</taxon>
        <taxon>Boraginales</taxon>
        <taxon>Boraginaceae</taxon>
        <taxon>Boraginoideae</taxon>
        <taxon>Lithospermeae</taxon>
        <taxon>Lithospermum</taxon>
    </lineage>
</organism>
<gene>
    <name evidence="2" type="ORF">LIER_19099</name>
</gene>
<sequence>MSKTAYVLDLSVKPSINASEGKIVEPLVIPKELVKVDVSSGVDVDVRGSCVDDVLTENVEGPSTGDVGANVDPSVKDTLDGLKDSTPLEGDVLKPTVADTIAEGMDTDIPSVSDTEAETAGNMERPYVDQGVDDLHEVIPEEAGPKKKSMKSKHKKSVDVGESFIPKKTLSKEEKAAKKGRKAERRAKRVVREDADAEAEVRPSIPQPDVSDEWFLENDLQGDNADEEAQD</sequence>
<accession>A0AAV3QJK6</accession>
<comment type="caution">
    <text evidence="2">The sequence shown here is derived from an EMBL/GenBank/DDBJ whole genome shotgun (WGS) entry which is preliminary data.</text>
</comment>
<evidence type="ECO:0000256" key="1">
    <source>
        <dbReference type="SAM" id="MobiDB-lite"/>
    </source>
</evidence>
<keyword evidence="3" id="KW-1185">Reference proteome</keyword>
<evidence type="ECO:0000313" key="2">
    <source>
        <dbReference type="EMBL" id="GAA0163161.1"/>
    </source>
</evidence>
<feature type="compositionally biased region" description="Basic residues" evidence="1">
    <location>
        <begin position="178"/>
        <end position="189"/>
    </location>
</feature>
<reference evidence="2 3" key="1">
    <citation type="submission" date="2024-01" db="EMBL/GenBank/DDBJ databases">
        <title>The complete chloroplast genome sequence of Lithospermum erythrorhizon: insights into the phylogenetic relationship among Boraginaceae species and the maternal lineages of purple gromwells.</title>
        <authorList>
            <person name="Okada T."/>
            <person name="Watanabe K."/>
        </authorList>
    </citation>
    <scope>NUCLEOTIDE SEQUENCE [LARGE SCALE GENOMIC DNA]</scope>
</reference>
<feature type="region of interest" description="Disordered" evidence="1">
    <location>
        <begin position="140"/>
        <end position="231"/>
    </location>
</feature>
<dbReference type="Proteomes" id="UP001454036">
    <property type="component" value="Unassembled WGS sequence"/>
</dbReference>
<proteinExistence type="predicted"/>
<name>A0AAV3QJK6_LITER</name>
<feature type="compositionally biased region" description="Basic residues" evidence="1">
    <location>
        <begin position="146"/>
        <end position="156"/>
    </location>
</feature>
<evidence type="ECO:0000313" key="3">
    <source>
        <dbReference type="Proteomes" id="UP001454036"/>
    </source>
</evidence>
<dbReference type="AlphaFoldDB" id="A0AAV3QJK6"/>
<protein>
    <submittedName>
        <fullName evidence="2">Uncharacterized protein</fullName>
    </submittedName>
</protein>
<dbReference type="EMBL" id="BAABME010004670">
    <property type="protein sequence ID" value="GAA0163161.1"/>
    <property type="molecule type" value="Genomic_DNA"/>
</dbReference>